<dbReference type="InterPro" id="IPR029021">
    <property type="entry name" value="Prot-tyrosine_phosphatase-like"/>
</dbReference>
<dbReference type="PROSITE" id="PS50055">
    <property type="entry name" value="TYR_PHOSPHATASE_PTP"/>
    <property type="match status" value="1"/>
</dbReference>
<organism evidence="2">
    <name type="scientific">Glypta fumiferanae</name>
    <dbReference type="NCBI Taxonomy" id="389681"/>
    <lineage>
        <taxon>Eukaryota</taxon>
        <taxon>Metazoa</taxon>
        <taxon>Ecdysozoa</taxon>
        <taxon>Arthropoda</taxon>
        <taxon>Hexapoda</taxon>
        <taxon>Insecta</taxon>
        <taxon>Pterygota</taxon>
        <taxon>Neoptera</taxon>
        <taxon>Endopterygota</taxon>
        <taxon>Hymenoptera</taxon>
        <taxon>Apocrita</taxon>
        <taxon>Ichneumonoidea</taxon>
        <taxon>Ichneumonidae</taxon>
        <taxon>Banchinae</taxon>
        <taxon>Glypta</taxon>
    </lineage>
</organism>
<accession>A0A0F6Q8W8</accession>
<gene>
    <name evidence="2" type="primary">ptp</name>
</gene>
<protein>
    <submittedName>
        <fullName evidence="2">Protein tyrosine phosphatase</fullName>
    </submittedName>
</protein>
<proteinExistence type="predicted"/>
<name>A0A0F6Q8W8_9HYME</name>
<feature type="domain" description="Tyrosine-protein phosphatase" evidence="1">
    <location>
        <begin position="13"/>
        <end position="216"/>
    </location>
</feature>
<dbReference type="GO" id="GO:0004725">
    <property type="term" value="F:protein tyrosine phosphatase activity"/>
    <property type="evidence" value="ECO:0007669"/>
    <property type="project" value="InterPro"/>
</dbReference>
<dbReference type="Pfam" id="PF00102">
    <property type="entry name" value="Y_phosphatase"/>
    <property type="match status" value="1"/>
</dbReference>
<reference evidence="2" key="1">
    <citation type="journal article" date="2015" name="J. Virol.">
        <title>Genomic and Proteomic Analyses Indicate that Banchine and Campoplegine Polydnaviruses Have Similar, if Not Identical, Viral Ancestors.</title>
        <authorList>
            <person name="Beliveau C."/>
            <person name="Cohen A."/>
            <person name="Stewart D."/>
            <person name="Periquet G."/>
            <person name="Djoumad A."/>
            <person name="Kuhn L."/>
            <person name="Stoltz D."/>
            <person name="Volkoff A.-N."/>
            <person name="Herniou E."/>
            <person name="Drezen J.-M."/>
            <person name="Cusson M."/>
        </authorList>
    </citation>
    <scope>NUCLEOTIDE SEQUENCE</scope>
</reference>
<dbReference type="InterPro" id="IPR000242">
    <property type="entry name" value="PTP_cat"/>
</dbReference>
<dbReference type="SUPFAM" id="SSF52799">
    <property type="entry name" value="(Phosphotyrosine protein) phosphatases II"/>
    <property type="match status" value="1"/>
</dbReference>
<evidence type="ECO:0000313" key="2">
    <source>
        <dbReference type="EMBL" id="AKD28120.1"/>
    </source>
</evidence>
<sequence>MWYTFRPACFPCDSTYQHHQMMITVKPTPKHGMEDKFFEELVEQRVQFIMMLGKILPDEQNETDRVNCYWALSSEFPKYYGKYEVISFNCINKRTYTATFVTIQCHEPIIMCHSFTVFHYHSWNSNGVPTCVEEFTDFIGRARPKHLLGLDLPLAPIIIHSNGNTRLTDVHFAVEICVDLLWFKHRGMNEHHLMVKNVWSNSIVSYLNKKQNNFVQLARVMFEQILQRNFRSKERRPIRKCMKTDFLSDWRGT</sequence>
<dbReference type="Gene3D" id="3.90.190.10">
    <property type="entry name" value="Protein tyrosine phosphatase superfamily"/>
    <property type="match status" value="1"/>
</dbReference>
<dbReference type="AlphaFoldDB" id="A0A0F6Q8W8"/>
<dbReference type="EMBL" id="KP706801">
    <property type="protein sequence ID" value="AKD28120.1"/>
    <property type="molecule type" value="Genomic_DNA"/>
</dbReference>
<evidence type="ECO:0000259" key="1">
    <source>
        <dbReference type="PROSITE" id="PS50055"/>
    </source>
</evidence>